<organism evidence="1">
    <name type="scientific">Lepeophtheirus salmonis</name>
    <name type="common">Salmon louse</name>
    <name type="synonym">Caligus salmonis</name>
    <dbReference type="NCBI Taxonomy" id="72036"/>
    <lineage>
        <taxon>Eukaryota</taxon>
        <taxon>Metazoa</taxon>
        <taxon>Ecdysozoa</taxon>
        <taxon>Arthropoda</taxon>
        <taxon>Crustacea</taxon>
        <taxon>Multicrustacea</taxon>
        <taxon>Hexanauplia</taxon>
        <taxon>Copepoda</taxon>
        <taxon>Siphonostomatoida</taxon>
        <taxon>Caligidae</taxon>
        <taxon>Lepeophtheirus</taxon>
    </lineage>
</organism>
<accession>A0A0K2TW67</accession>
<reference evidence="1" key="1">
    <citation type="submission" date="2014-05" db="EMBL/GenBank/DDBJ databases">
        <authorList>
            <person name="Chronopoulou M."/>
        </authorList>
    </citation>
    <scope>NUCLEOTIDE SEQUENCE</scope>
    <source>
        <tissue evidence="1">Whole organism</tissue>
    </source>
</reference>
<proteinExistence type="predicted"/>
<dbReference type="EMBL" id="HACA01012719">
    <property type="protein sequence ID" value="CDW30080.1"/>
    <property type="molecule type" value="Transcribed_RNA"/>
</dbReference>
<dbReference type="AlphaFoldDB" id="A0A0K2TW67"/>
<sequence length="25" mass="2967">MFSQPPISEFIKKLERLKMECLLKG</sequence>
<name>A0A0K2TW67_LEPSM</name>
<evidence type="ECO:0000313" key="1">
    <source>
        <dbReference type="EMBL" id="CDW30080.1"/>
    </source>
</evidence>
<protein>
    <submittedName>
        <fullName evidence="1">Uncharacterized protein</fullName>
    </submittedName>
</protein>